<comment type="caution">
    <text evidence="4">The sequence shown here is derived from an EMBL/GenBank/DDBJ whole genome shotgun (WGS) entry which is preliminary data.</text>
</comment>
<dbReference type="InterPro" id="IPR027450">
    <property type="entry name" value="AlkB-like"/>
</dbReference>
<dbReference type="SUPFAM" id="SSF51197">
    <property type="entry name" value="Clavaminate synthase-like"/>
    <property type="match status" value="1"/>
</dbReference>
<dbReference type="Gene3D" id="2.40.100.10">
    <property type="entry name" value="Cyclophilin-like"/>
    <property type="match status" value="1"/>
</dbReference>
<sequence length="581" mass="63627">MTHDKSTSSCSSDENTLVYLDVEIGDQEFKATSWDLYRRGQAFFATHGSLYGYEGMTLEQLGPEDRQNLQEIYDSNPALTKGGSITLNEPAPLPGGRLILRLDTAGCPKTTQNFVNFVESTYTNKVQEATYVHTRFFRLVKDHIIQGGDFTKNDGSGGHSSLPSIENPKPFADERHGLRKGVFNKPGVLAMANRGKNTNGSQFFLTIGEGPRWTKALEGSYVAFGQVVEEGEIDRAGLTTTGERTGSNSSSNSSSSDGVCADGLALLEKLNKIPTDEEERSIQAITIIGCGRLPSSPLSTPPSSSTEPGGSDPGTLAYQQLCTPPSTASSHFDLSRIPTSERAQILQDFILVPGYLSPEEQEMLLTAATKKLKRALGKQIRYEDGHFDGVITRYRECSATDWGGAASSSTPRTLDDRDQGTGSETSLLTTAESRQRTNRTSPSEIMQSIKQEFFPPCWKWVAPHILELEAGKGGIKPHVDHLDASGEVVAGLCLGSDAVMELIHEDDPQKQFRVLLPKGCFYFQRDSVRYHYKHGIPIELEDHQFRGTVIPKEKRISIMLRNALGPSVIGGRAGVPPEYKM</sequence>
<dbReference type="PANTHER" id="PTHR21052">
    <property type="entry name" value="SPERMATOGENESIS ASSOCIATED 11-RELATED"/>
    <property type="match status" value="1"/>
</dbReference>
<evidence type="ECO:0000256" key="2">
    <source>
        <dbReference type="SAM" id="MobiDB-lite"/>
    </source>
</evidence>
<name>A0A9P8A7M5_MORAP</name>
<dbReference type="InterPro" id="IPR029000">
    <property type="entry name" value="Cyclophilin-like_dom_sf"/>
</dbReference>
<evidence type="ECO:0000313" key="4">
    <source>
        <dbReference type="EMBL" id="KAG9325429.1"/>
    </source>
</evidence>
<feature type="region of interest" description="Disordered" evidence="2">
    <location>
        <begin position="293"/>
        <end position="317"/>
    </location>
</feature>
<feature type="domain" description="PPIase cyclophilin-type" evidence="3">
    <location>
        <begin position="94"/>
        <end position="292"/>
    </location>
</feature>
<dbReference type="CDD" id="cd00317">
    <property type="entry name" value="cyclophilin"/>
    <property type="match status" value="1"/>
</dbReference>
<dbReference type="AlphaFoldDB" id="A0A9P8A7M5"/>
<dbReference type="EMBL" id="JAIFTL010000040">
    <property type="protein sequence ID" value="KAG9325429.1"/>
    <property type="molecule type" value="Genomic_DNA"/>
</dbReference>
<reference evidence="4" key="1">
    <citation type="submission" date="2021-07" db="EMBL/GenBank/DDBJ databases">
        <title>Draft genome of Mortierella alpina, strain LL118, isolated from an aspen leaf litter sample.</title>
        <authorList>
            <person name="Yang S."/>
            <person name="Vinatzer B.A."/>
        </authorList>
    </citation>
    <scope>NUCLEOTIDE SEQUENCE</scope>
    <source>
        <strain evidence="4">LL118</strain>
    </source>
</reference>
<dbReference type="PANTHER" id="PTHR21052:SF0">
    <property type="entry name" value="ALPHA-KETOGLUTARATE-DEPENDENT DIOXYGENASE ALKB HOMOLOG 7, MITOCHONDRIAL"/>
    <property type="match status" value="1"/>
</dbReference>
<dbReference type="InterPro" id="IPR032870">
    <property type="entry name" value="ALKBH7-like"/>
</dbReference>
<dbReference type="GO" id="GO:0005759">
    <property type="term" value="C:mitochondrial matrix"/>
    <property type="evidence" value="ECO:0007669"/>
    <property type="project" value="TreeGrafter"/>
</dbReference>
<protein>
    <recommendedName>
        <fullName evidence="3">PPIase cyclophilin-type domain-containing protein</fullName>
    </recommendedName>
</protein>
<dbReference type="GO" id="GO:0006631">
    <property type="term" value="P:fatty acid metabolic process"/>
    <property type="evidence" value="ECO:0007669"/>
    <property type="project" value="TreeGrafter"/>
</dbReference>
<dbReference type="GO" id="GO:0003755">
    <property type="term" value="F:peptidyl-prolyl cis-trans isomerase activity"/>
    <property type="evidence" value="ECO:0007669"/>
    <property type="project" value="UniProtKB-EC"/>
</dbReference>
<evidence type="ECO:0000259" key="3">
    <source>
        <dbReference type="PROSITE" id="PS50072"/>
    </source>
</evidence>
<dbReference type="InterPro" id="IPR002130">
    <property type="entry name" value="Cyclophilin-type_PPIase_dom"/>
</dbReference>
<accession>A0A9P8A7M5</accession>
<gene>
    <name evidence="4" type="ORF">KVV02_004742</name>
</gene>
<proteinExistence type="predicted"/>
<dbReference type="Pfam" id="PF00160">
    <property type="entry name" value="Pro_isomerase"/>
    <property type="match status" value="1"/>
</dbReference>
<organism evidence="4 5">
    <name type="scientific">Mortierella alpina</name>
    <name type="common">Oleaginous fungus</name>
    <name type="synonym">Mortierella renispora</name>
    <dbReference type="NCBI Taxonomy" id="64518"/>
    <lineage>
        <taxon>Eukaryota</taxon>
        <taxon>Fungi</taxon>
        <taxon>Fungi incertae sedis</taxon>
        <taxon>Mucoromycota</taxon>
        <taxon>Mortierellomycotina</taxon>
        <taxon>Mortierellomycetes</taxon>
        <taxon>Mortierellales</taxon>
        <taxon>Mortierellaceae</taxon>
        <taxon>Mortierella</taxon>
    </lineage>
</organism>
<feature type="region of interest" description="Disordered" evidence="2">
    <location>
        <begin position="236"/>
        <end position="258"/>
    </location>
</feature>
<comment type="catalytic activity">
    <reaction evidence="1">
        <text>[protein]-peptidylproline (omega=180) = [protein]-peptidylproline (omega=0)</text>
        <dbReference type="Rhea" id="RHEA:16237"/>
        <dbReference type="Rhea" id="RHEA-COMP:10747"/>
        <dbReference type="Rhea" id="RHEA-COMP:10748"/>
        <dbReference type="ChEBI" id="CHEBI:83833"/>
        <dbReference type="ChEBI" id="CHEBI:83834"/>
        <dbReference type="EC" id="5.2.1.8"/>
    </reaction>
</comment>
<dbReference type="Gene3D" id="2.60.120.590">
    <property type="entry name" value="Alpha-ketoglutarate-dependent dioxygenase AlkB-like"/>
    <property type="match status" value="1"/>
</dbReference>
<feature type="region of interest" description="Disordered" evidence="2">
    <location>
        <begin position="402"/>
        <end position="444"/>
    </location>
</feature>
<dbReference type="Proteomes" id="UP000717515">
    <property type="component" value="Unassembled WGS sequence"/>
</dbReference>
<dbReference type="Pfam" id="PF13532">
    <property type="entry name" value="2OG-FeII_Oxy_2"/>
    <property type="match status" value="1"/>
</dbReference>
<dbReference type="PRINTS" id="PR00153">
    <property type="entry name" value="CSAPPISMRASE"/>
</dbReference>
<dbReference type="SUPFAM" id="SSF50891">
    <property type="entry name" value="Cyclophilin-like"/>
    <property type="match status" value="1"/>
</dbReference>
<feature type="compositionally biased region" description="Low complexity" evidence="2">
    <location>
        <begin position="247"/>
        <end position="256"/>
    </location>
</feature>
<dbReference type="PROSITE" id="PS50072">
    <property type="entry name" value="CSA_PPIASE_2"/>
    <property type="match status" value="1"/>
</dbReference>
<feature type="compositionally biased region" description="Low complexity" evidence="2">
    <location>
        <begin position="294"/>
        <end position="315"/>
    </location>
</feature>
<dbReference type="InterPro" id="IPR037151">
    <property type="entry name" value="AlkB-like_sf"/>
</dbReference>
<evidence type="ECO:0000256" key="1">
    <source>
        <dbReference type="ARBA" id="ARBA00000971"/>
    </source>
</evidence>
<evidence type="ECO:0000313" key="5">
    <source>
        <dbReference type="Proteomes" id="UP000717515"/>
    </source>
</evidence>
<dbReference type="GO" id="GO:0006974">
    <property type="term" value="P:DNA damage response"/>
    <property type="evidence" value="ECO:0007669"/>
    <property type="project" value="InterPro"/>
</dbReference>
<feature type="compositionally biased region" description="Polar residues" evidence="2">
    <location>
        <begin position="420"/>
        <end position="444"/>
    </location>
</feature>